<evidence type="ECO:0000256" key="4">
    <source>
        <dbReference type="ARBA" id="ARBA00022729"/>
    </source>
</evidence>
<dbReference type="GO" id="GO:0005576">
    <property type="term" value="C:extracellular region"/>
    <property type="evidence" value="ECO:0007669"/>
    <property type="project" value="UniProtKB-SubCell"/>
</dbReference>
<organism evidence="9 10">
    <name type="scientific">Cnephaeus nilssonii</name>
    <name type="common">Northern bat</name>
    <name type="synonym">Eptesicus nilssonii</name>
    <dbReference type="NCBI Taxonomy" id="3371016"/>
    <lineage>
        <taxon>Eukaryota</taxon>
        <taxon>Metazoa</taxon>
        <taxon>Chordata</taxon>
        <taxon>Craniata</taxon>
        <taxon>Vertebrata</taxon>
        <taxon>Euteleostomi</taxon>
        <taxon>Mammalia</taxon>
        <taxon>Eutheria</taxon>
        <taxon>Laurasiatheria</taxon>
        <taxon>Chiroptera</taxon>
        <taxon>Yangochiroptera</taxon>
        <taxon>Vespertilionidae</taxon>
        <taxon>Cnephaeus</taxon>
    </lineage>
</organism>
<dbReference type="Proteomes" id="UP001177744">
    <property type="component" value="Unassembled WGS sequence"/>
</dbReference>
<evidence type="ECO:0000313" key="10">
    <source>
        <dbReference type="Proteomes" id="UP001177744"/>
    </source>
</evidence>
<dbReference type="PANTHER" id="PTHR11318:SF4">
    <property type="entry name" value="GUANYLATE CYCLASE ACTIVATOR 2B"/>
    <property type="match status" value="1"/>
</dbReference>
<comment type="caution">
    <text evidence="9">The sequence shown here is derived from an EMBL/GenBank/DDBJ whole genome shotgun (WGS) entry which is preliminary data.</text>
</comment>
<dbReference type="AlphaFoldDB" id="A0AA40LQB6"/>
<evidence type="ECO:0000256" key="6">
    <source>
        <dbReference type="ARBA" id="ARBA00037765"/>
    </source>
</evidence>
<comment type="subcellular location">
    <subcellularLocation>
        <location evidence="1">Secreted</location>
    </subcellularLocation>
</comment>
<keyword evidence="4 8" id="KW-0732">Signal</keyword>
<name>A0AA40LQB6_CNENI</name>
<dbReference type="InterPro" id="IPR036382">
    <property type="entry name" value="Guanylin_sf"/>
</dbReference>
<evidence type="ECO:0000256" key="8">
    <source>
        <dbReference type="SAM" id="SignalP"/>
    </source>
</evidence>
<dbReference type="GO" id="GO:0030250">
    <property type="term" value="F:guanylate cyclase activator activity"/>
    <property type="evidence" value="ECO:0007669"/>
    <property type="project" value="InterPro"/>
</dbReference>
<keyword evidence="5" id="KW-1015">Disulfide bond</keyword>
<evidence type="ECO:0000313" key="9">
    <source>
        <dbReference type="EMBL" id="KAK1340067.1"/>
    </source>
</evidence>
<dbReference type="Pfam" id="PF02058">
    <property type="entry name" value="Guanylin"/>
    <property type="match status" value="1"/>
</dbReference>
<accession>A0AA40LQB6</accession>
<dbReference type="PANTHER" id="PTHR11318">
    <property type="entry name" value="GUANYLIN FAMILY MEMBER"/>
    <property type="match status" value="1"/>
</dbReference>
<evidence type="ECO:0000256" key="7">
    <source>
        <dbReference type="ARBA" id="ARBA00041176"/>
    </source>
</evidence>
<dbReference type="InterPro" id="IPR000879">
    <property type="entry name" value="Guanylin"/>
</dbReference>
<dbReference type="PRINTS" id="PR00774">
    <property type="entry name" value="GUANYLIN"/>
</dbReference>
<dbReference type="EMBL" id="JAULJE010000008">
    <property type="protein sequence ID" value="KAK1340067.1"/>
    <property type="molecule type" value="Genomic_DNA"/>
</dbReference>
<evidence type="ECO:0000256" key="1">
    <source>
        <dbReference type="ARBA" id="ARBA00004613"/>
    </source>
</evidence>
<evidence type="ECO:0000256" key="2">
    <source>
        <dbReference type="ARBA" id="ARBA00009883"/>
    </source>
</evidence>
<comment type="similarity">
    <text evidence="2">Belongs to the guanylin family.</text>
</comment>
<evidence type="ECO:0000256" key="5">
    <source>
        <dbReference type="ARBA" id="ARBA00023157"/>
    </source>
</evidence>
<protein>
    <recommendedName>
        <fullName evidence="7">Guanylate cyclase activator 2B</fullName>
    </recommendedName>
</protein>
<feature type="signal peptide" evidence="8">
    <location>
        <begin position="1"/>
        <end position="26"/>
    </location>
</feature>
<comment type="function">
    <text evidence="6">Endogenous activator of intestinal guanylate cyclase. It stimulates this enzyme through the same receptor binding region as the heat-stable enterotoxins. May be a potent physiological regulator of intestinal fluid and electrolyte transport. May be an autocrine/paracrine regulator of intestinal salt and water transport.</text>
</comment>
<dbReference type="SUPFAM" id="SSF89890">
    <property type="entry name" value="Proguanylin"/>
    <property type="match status" value="1"/>
</dbReference>
<reference evidence="9" key="1">
    <citation type="submission" date="2023-06" db="EMBL/GenBank/DDBJ databases">
        <title>Reference genome for the Northern bat (Eptesicus nilssonii), a most northern bat species.</title>
        <authorList>
            <person name="Laine V.N."/>
            <person name="Pulliainen A.T."/>
            <person name="Lilley T.M."/>
        </authorList>
    </citation>
    <scope>NUCLEOTIDE SEQUENCE</scope>
    <source>
        <strain evidence="9">BLF_Eptnil</strain>
        <tissue evidence="9">Kidney</tissue>
    </source>
</reference>
<keyword evidence="3" id="KW-0964">Secreted</keyword>
<evidence type="ECO:0000256" key="3">
    <source>
        <dbReference type="ARBA" id="ARBA00022525"/>
    </source>
</evidence>
<feature type="chain" id="PRO_5041376757" description="Guanylate cyclase activator 2B" evidence="8">
    <location>
        <begin position="27"/>
        <end position="121"/>
    </location>
</feature>
<gene>
    <name evidence="9" type="ORF">QTO34_018631</name>
</gene>
<sequence length="121" mass="13459">MGGRTMSGLLSGVALVLLVLLQSTQSVYIQYQGFQVQLESVKKLRDLERQSVLSPRLQAQSLLPVPCYHPALPSDLQPICTSREAASIFKALSECPRPWELPALVPFLPAPQVTFRFLHLM</sequence>
<dbReference type="Gene3D" id="3.90.1450.10">
    <property type="entry name" value="Guanylin"/>
    <property type="match status" value="1"/>
</dbReference>
<keyword evidence="10" id="KW-1185">Reference proteome</keyword>
<proteinExistence type="inferred from homology"/>